<evidence type="ECO:0000256" key="2">
    <source>
        <dbReference type="ARBA" id="ARBA00004922"/>
    </source>
</evidence>
<protein>
    <recommendedName>
        <fullName evidence="12">Hexosyltransferase</fullName>
        <ecNumber evidence="12">2.4.1.-</ecNumber>
    </recommendedName>
</protein>
<evidence type="ECO:0000256" key="6">
    <source>
        <dbReference type="ARBA" id="ARBA00022692"/>
    </source>
</evidence>
<evidence type="ECO:0000256" key="4">
    <source>
        <dbReference type="ARBA" id="ARBA00022676"/>
    </source>
</evidence>
<evidence type="ECO:0000256" key="5">
    <source>
        <dbReference type="ARBA" id="ARBA00022679"/>
    </source>
</evidence>
<keyword evidence="7 12" id="KW-0735">Signal-anchor</keyword>
<dbReference type="PANTHER" id="PTHR11214:SF351">
    <property type="entry name" value="BETA-1,3-GALACTOSYLTRANSFERASE PVG3"/>
    <property type="match status" value="1"/>
</dbReference>
<evidence type="ECO:0000313" key="13">
    <source>
        <dbReference type="EMBL" id="CAK9874369.1"/>
    </source>
</evidence>
<evidence type="ECO:0000256" key="12">
    <source>
        <dbReference type="RuleBase" id="RU363063"/>
    </source>
</evidence>
<proteinExistence type="inferred from homology"/>
<dbReference type="EMBL" id="OZ023705">
    <property type="protein sequence ID" value="CAK9874369.1"/>
    <property type="molecule type" value="Genomic_DNA"/>
</dbReference>
<evidence type="ECO:0000256" key="11">
    <source>
        <dbReference type="ARBA" id="ARBA00023211"/>
    </source>
</evidence>
<sequence>MIKSCCCCCCCRMRKSSRLVISDLAQAHGFPLLLLFCMGLLLLIRNSSFMICHHVSGGFIRNANSSSSSRNPDRDSVLGIQECHKNSNGSRFTNETVFFSENEEQISATTSTTKKLITVLLGVMISSVKAERRSLLRLAYGVQNAAPFADIAVNFVVCKPESQHEKLVVGMERLQYNDMLVLDCEENMNHGKTFVYLSSVAAMGIRYDYVMKTDDDSYVRLQNLGSSLSEQPRNDLYYGYILPCENQDAHDWYMAGMGYVLSWDLVEWVHDSPIPKNNSEGTEDRLLGEWVNAGGVAKNRVSMKPLFYDHPDFGGECSHPLVPETILVHQLKTPQRWSHVLSFFEHDRIDLLKPALMIS</sequence>
<keyword evidence="14" id="KW-1185">Reference proteome</keyword>
<comment type="cofactor">
    <cofactor evidence="12">
        <name>Mn(2+)</name>
        <dbReference type="ChEBI" id="CHEBI:29035"/>
    </cofactor>
</comment>
<dbReference type="Gene3D" id="3.90.550.50">
    <property type="match status" value="1"/>
</dbReference>
<comment type="pathway">
    <text evidence="2">Protein modification; protein glycosylation.</text>
</comment>
<reference evidence="13" key="1">
    <citation type="submission" date="2024-03" db="EMBL/GenBank/DDBJ databases">
        <authorList>
            <consortium name="ELIXIR-Norway"/>
            <consortium name="Elixir Norway"/>
        </authorList>
    </citation>
    <scope>NUCLEOTIDE SEQUENCE</scope>
</reference>
<evidence type="ECO:0000256" key="7">
    <source>
        <dbReference type="ARBA" id="ARBA00022968"/>
    </source>
</evidence>
<dbReference type="Pfam" id="PF01762">
    <property type="entry name" value="Galactosyl_T"/>
    <property type="match status" value="1"/>
</dbReference>
<accession>A0ABP1BGW0</accession>
<gene>
    <name evidence="13" type="ORF">CSSPJE1EN2_LOCUS16790</name>
</gene>
<organism evidence="13 14">
    <name type="scientific">Sphagnum jensenii</name>
    <dbReference type="NCBI Taxonomy" id="128206"/>
    <lineage>
        <taxon>Eukaryota</taxon>
        <taxon>Viridiplantae</taxon>
        <taxon>Streptophyta</taxon>
        <taxon>Embryophyta</taxon>
        <taxon>Bryophyta</taxon>
        <taxon>Sphagnophytina</taxon>
        <taxon>Sphagnopsida</taxon>
        <taxon>Sphagnales</taxon>
        <taxon>Sphagnaceae</taxon>
        <taxon>Sphagnum</taxon>
    </lineage>
</organism>
<keyword evidence="8 12" id="KW-1133">Transmembrane helix</keyword>
<keyword evidence="10 12" id="KW-0472">Membrane</keyword>
<dbReference type="InterPro" id="IPR002659">
    <property type="entry name" value="Glyco_trans_31"/>
</dbReference>
<keyword evidence="5" id="KW-0808">Transferase</keyword>
<evidence type="ECO:0000256" key="8">
    <source>
        <dbReference type="ARBA" id="ARBA00022989"/>
    </source>
</evidence>
<keyword evidence="4 12" id="KW-0328">Glycosyltransferase</keyword>
<feature type="transmembrane region" description="Helical" evidence="12">
    <location>
        <begin position="24"/>
        <end position="44"/>
    </location>
</feature>
<dbReference type="EC" id="2.4.1.-" evidence="12"/>
<comment type="subcellular location">
    <subcellularLocation>
        <location evidence="1 12">Golgi apparatus membrane</location>
        <topology evidence="1 12">Single-pass type II membrane protein</topology>
    </subcellularLocation>
</comment>
<evidence type="ECO:0000313" key="14">
    <source>
        <dbReference type="Proteomes" id="UP001497522"/>
    </source>
</evidence>
<keyword evidence="11 12" id="KW-0464">Manganese</keyword>
<name>A0ABP1BGW0_9BRYO</name>
<dbReference type="Proteomes" id="UP001497522">
    <property type="component" value="Chromosome 4"/>
</dbReference>
<evidence type="ECO:0000256" key="9">
    <source>
        <dbReference type="ARBA" id="ARBA00023034"/>
    </source>
</evidence>
<dbReference type="PANTHER" id="PTHR11214">
    <property type="entry name" value="BETA-1,3-N-ACETYLGLUCOSAMINYLTRANSFERASE"/>
    <property type="match status" value="1"/>
</dbReference>
<evidence type="ECO:0000256" key="10">
    <source>
        <dbReference type="ARBA" id="ARBA00023136"/>
    </source>
</evidence>
<evidence type="ECO:0000256" key="1">
    <source>
        <dbReference type="ARBA" id="ARBA00004323"/>
    </source>
</evidence>
<keyword evidence="9 12" id="KW-0333">Golgi apparatus</keyword>
<comment type="similarity">
    <text evidence="3 12">Belongs to the glycosyltransferase 31 family.</text>
</comment>
<evidence type="ECO:0000256" key="3">
    <source>
        <dbReference type="ARBA" id="ARBA00008661"/>
    </source>
</evidence>
<keyword evidence="6 12" id="KW-0812">Transmembrane</keyword>